<dbReference type="Proteomes" id="UP000231279">
    <property type="component" value="Unassembled WGS sequence"/>
</dbReference>
<organism evidence="1 2">
    <name type="scientific">Handroanthus impetiginosus</name>
    <dbReference type="NCBI Taxonomy" id="429701"/>
    <lineage>
        <taxon>Eukaryota</taxon>
        <taxon>Viridiplantae</taxon>
        <taxon>Streptophyta</taxon>
        <taxon>Embryophyta</taxon>
        <taxon>Tracheophyta</taxon>
        <taxon>Spermatophyta</taxon>
        <taxon>Magnoliopsida</taxon>
        <taxon>eudicotyledons</taxon>
        <taxon>Gunneridae</taxon>
        <taxon>Pentapetalae</taxon>
        <taxon>asterids</taxon>
        <taxon>lamiids</taxon>
        <taxon>Lamiales</taxon>
        <taxon>Bignoniaceae</taxon>
        <taxon>Crescentiina</taxon>
        <taxon>Tabebuia alliance</taxon>
        <taxon>Handroanthus</taxon>
    </lineage>
</organism>
<gene>
    <name evidence="1" type="ORF">CDL12_06242</name>
</gene>
<name>A0A2G9HU61_9LAMI</name>
<reference evidence="2" key="1">
    <citation type="journal article" date="2018" name="Gigascience">
        <title>Genome assembly of the Pink Ipe (Handroanthus impetiginosus, Bignoniaceae), a highly valued, ecologically keystone Neotropical timber forest tree.</title>
        <authorList>
            <person name="Silva-Junior O.B."/>
            <person name="Grattapaglia D."/>
            <person name="Novaes E."/>
            <person name="Collevatti R.G."/>
        </authorList>
    </citation>
    <scope>NUCLEOTIDE SEQUENCE [LARGE SCALE GENOMIC DNA]</scope>
    <source>
        <strain evidence="2">cv. UFG-1</strain>
    </source>
</reference>
<accession>A0A2G9HU61</accession>
<protein>
    <submittedName>
        <fullName evidence="1">Uncharacterized protein</fullName>
    </submittedName>
</protein>
<comment type="caution">
    <text evidence="1">The sequence shown here is derived from an EMBL/GenBank/DDBJ whole genome shotgun (WGS) entry which is preliminary data.</text>
</comment>
<keyword evidence="2" id="KW-1185">Reference proteome</keyword>
<evidence type="ECO:0000313" key="2">
    <source>
        <dbReference type="Proteomes" id="UP000231279"/>
    </source>
</evidence>
<sequence>MKILSWALISFSFQTNGKLNHCQINCLLEAHLYNYRRLLSRELGFGRVMHLVKDLRNSL</sequence>
<dbReference type="AlphaFoldDB" id="A0A2G9HU61"/>
<proteinExistence type="predicted"/>
<dbReference type="EMBL" id="NKXS01001010">
    <property type="protein sequence ID" value="PIN21065.1"/>
    <property type="molecule type" value="Genomic_DNA"/>
</dbReference>
<evidence type="ECO:0000313" key="1">
    <source>
        <dbReference type="EMBL" id="PIN21065.1"/>
    </source>
</evidence>